<evidence type="ECO:0000259" key="2">
    <source>
        <dbReference type="PROSITE" id="PS50296"/>
    </source>
</evidence>
<dbReference type="InterPro" id="IPR050318">
    <property type="entry name" value="DENR/SUI1_TIF"/>
</dbReference>
<dbReference type="EMBL" id="FNXT01000985">
    <property type="protein sequence ID" value="SZX70312.1"/>
    <property type="molecule type" value="Genomic_DNA"/>
</dbReference>
<dbReference type="PROSITE" id="PS50296">
    <property type="entry name" value="SUI1"/>
    <property type="match status" value="1"/>
</dbReference>
<dbReference type="InterPro" id="IPR046447">
    <property type="entry name" value="DENR_C"/>
</dbReference>
<gene>
    <name evidence="3" type="ORF">BQ4739_LOCUS10535</name>
</gene>
<accession>A0A383VZP5</accession>
<dbReference type="GO" id="GO:0003729">
    <property type="term" value="F:mRNA binding"/>
    <property type="evidence" value="ECO:0007669"/>
    <property type="project" value="TreeGrafter"/>
</dbReference>
<protein>
    <recommendedName>
        <fullName evidence="2">SUI1 domain-containing protein</fullName>
    </recommendedName>
</protein>
<dbReference type="InterPro" id="IPR036877">
    <property type="entry name" value="SUI1_dom_sf"/>
</dbReference>
<reference evidence="3 4" key="1">
    <citation type="submission" date="2016-10" db="EMBL/GenBank/DDBJ databases">
        <authorList>
            <person name="Cai Z."/>
        </authorList>
    </citation>
    <scope>NUCLEOTIDE SEQUENCE [LARGE SCALE GENOMIC DNA]</scope>
</reference>
<organism evidence="3 4">
    <name type="scientific">Tetradesmus obliquus</name>
    <name type="common">Green alga</name>
    <name type="synonym">Acutodesmus obliquus</name>
    <dbReference type="NCBI Taxonomy" id="3088"/>
    <lineage>
        <taxon>Eukaryota</taxon>
        <taxon>Viridiplantae</taxon>
        <taxon>Chlorophyta</taxon>
        <taxon>core chlorophytes</taxon>
        <taxon>Chlorophyceae</taxon>
        <taxon>CS clade</taxon>
        <taxon>Sphaeropleales</taxon>
        <taxon>Scenedesmaceae</taxon>
        <taxon>Tetradesmus</taxon>
    </lineage>
</organism>
<dbReference type="GO" id="GO:0002188">
    <property type="term" value="P:translation reinitiation"/>
    <property type="evidence" value="ECO:0007669"/>
    <property type="project" value="TreeGrafter"/>
</dbReference>
<dbReference type="CDD" id="cd11607">
    <property type="entry name" value="DENR_C"/>
    <property type="match status" value="1"/>
</dbReference>
<comment type="similarity">
    <text evidence="1">Belongs to the DENR family.</text>
</comment>
<evidence type="ECO:0000256" key="1">
    <source>
        <dbReference type="ARBA" id="ARBA00007514"/>
    </source>
</evidence>
<dbReference type="PANTHER" id="PTHR12789:SF0">
    <property type="entry name" value="DENSITY-REGULATED PROTEIN"/>
    <property type="match status" value="1"/>
</dbReference>
<dbReference type="GO" id="GO:0003743">
    <property type="term" value="F:translation initiation factor activity"/>
    <property type="evidence" value="ECO:0007669"/>
    <property type="project" value="InterPro"/>
</dbReference>
<dbReference type="STRING" id="3088.A0A383VZP5"/>
<dbReference type="PANTHER" id="PTHR12789">
    <property type="entry name" value="DENSITY-REGULATED PROTEIN HOMOLOG"/>
    <property type="match status" value="1"/>
</dbReference>
<dbReference type="GO" id="GO:0001731">
    <property type="term" value="P:formation of translation preinitiation complex"/>
    <property type="evidence" value="ECO:0007669"/>
    <property type="project" value="TreeGrafter"/>
</dbReference>
<feature type="domain" description="SUI1" evidence="2">
    <location>
        <begin position="81"/>
        <end position="152"/>
    </location>
</feature>
<sequence length="183" mass="20091">MSDTEETQLPTPVIVEYDPVTGVPAEFNEFLPKDCDEYKRWKAAQAGPEALAGLTLKDKDGNEIEKQLPGGKVKKKQKAQVVLESHTRNKKKCVTTVTGLEGFGVKLSEAAKLFGKKFACGASVVKNATGTEQIDMQGEFVDKLAELVIKTYGSSHKIGKGDVFFIQDKRKVAFFDEESGEDE</sequence>
<keyword evidence="4" id="KW-1185">Reference proteome</keyword>
<evidence type="ECO:0000313" key="4">
    <source>
        <dbReference type="Proteomes" id="UP000256970"/>
    </source>
</evidence>
<name>A0A383VZP5_TETOB</name>
<dbReference type="InterPro" id="IPR001950">
    <property type="entry name" value="SUI1"/>
</dbReference>
<dbReference type="SUPFAM" id="SSF55159">
    <property type="entry name" value="eIF1-like"/>
    <property type="match status" value="1"/>
</dbReference>
<evidence type="ECO:0000313" key="3">
    <source>
        <dbReference type="EMBL" id="SZX70312.1"/>
    </source>
</evidence>
<dbReference type="AlphaFoldDB" id="A0A383VZP5"/>
<dbReference type="Proteomes" id="UP000256970">
    <property type="component" value="Unassembled WGS sequence"/>
</dbReference>
<proteinExistence type="inferred from homology"/>
<dbReference type="Pfam" id="PF01253">
    <property type="entry name" value="SUI1"/>
    <property type="match status" value="1"/>
</dbReference>
<dbReference type="Gene3D" id="3.30.780.10">
    <property type="entry name" value="SUI1-like domain"/>
    <property type="match status" value="1"/>
</dbReference>